<proteinExistence type="predicted"/>
<gene>
    <name evidence="2" type="ORF">AMSG_12419</name>
</gene>
<dbReference type="GeneID" id="25570333"/>
<sequence length="342" mass="39160">MRCMRCLFEDAHFQLIIYLILSFPAFPVTPWALILTLGLPIECIFLRIWGHGQWREYAANRCSEAPWHLFSSPQSKIESIRFWLVFSLLKIVATALATVYFVHVVCGEPLHLHTAMLHMSPILFFTVFSLPFGWKLFSLDWPQELRTIVSRVAIVGVEDMFELHALSEDNTLDEPLAEKHGGNVRCRFRRVYFRAVLEYMWNSTAPEEGDNGTLVVQRDDRFGGSVETTASDLAHDWWSKTAVYGILRGMVGAVKLWIGNNGFMQSHSTYSACLLNAKATMENDVVYPLNKEIWEDIEFVYMAKDKNLATIRATRFRHHKIDLQVRNQVDPADAKKAGSSPT</sequence>
<evidence type="ECO:0000313" key="3">
    <source>
        <dbReference type="Proteomes" id="UP000054408"/>
    </source>
</evidence>
<keyword evidence="1" id="KW-1133">Transmembrane helix</keyword>
<feature type="transmembrane region" description="Helical" evidence="1">
    <location>
        <begin position="115"/>
        <end position="137"/>
    </location>
</feature>
<accession>A0A0L0DU90</accession>
<keyword evidence="1" id="KW-0472">Membrane</keyword>
<keyword evidence="1" id="KW-0812">Transmembrane</keyword>
<feature type="transmembrane region" description="Helical" evidence="1">
    <location>
        <begin position="82"/>
        <end position="103"/>
    </location>
</feature>
<dbReference type="Proteomes" id="UP000054408">
    <property type="component" value="Unassembled WGS sequence"/>
</dbReference>
<dbReference type="RefSeq" id="XP_013752917.1">
    <property type="nucleotide sequence ID" value="XM_013897463.1"/>
</dbReference>
<reference evidence="2 3" key="1">
    <citation type="submission" date="2010-05" db="EMBL/GenBank/DDBJ databases">
        <title>The Genome Sequence of Thecamonas trahens ATCC 50062.</title>
        <authorList>
            <consortium name="The Broad Institute Genome Sequencing Platform"/>
            <person name="Russ C."/>
            <person name="Cuomo C."/>
            <person name="Shea T."/>
            <person name="Young S.K."/>
            <person name="Zeng Q."/>
            <person name="Koehrsen M."/>
            <person name="Haas B."/>
            <person name="Borodovsky M."/>
            <person name="Guigo R."/>
            <person name="Alvarado L."/>
            <person name="Berlin A."/>
            <person name="Bochicchio J."/>
            <person name="Borenstein D."/>
            <person name="Chapman S."/>
            <person name="Chen Z."/>
            <person name="Freedman E."/>
            <person name="Gellesch M."/>
            <person name="Goldberg J."/>
            <person name="Griggs A."/>
            <person name="Gujja S."/>
            <person name="Heilman E."/>
            <person name="Heiman D."/>
            <person name="Hepburn T."/>
            <person name="Howarth C."/>
            <person name="Jen D."/>
            <person name="Larson L."/>
            <person name="Mehta T."/>
            <person name="Park D."/>
            <person name="Pearson M."/>
            <person name="Roberts A."/>
            <person name="Saif S."/>
            <person name="Shenoy N."/>
            <person name="Sisk P."/>
            <person name="Stolte C."/>
            <person name="Sykes S."/>
            <person name="Thomson T."/>
            <person name="Walk T."/>
            <person name="White J."/>
            <person name="Yandava C."/>
            <person name="Burger G."/>
            <person name="Gray M.W."/>
            <person name="Holland P.W.H."/>
            <person name="King N."/>
            <person name="Lang F.B.F."/>
            <person name="Roger A.J."/>
            <person name="Ruiz-Trillo I."/>
            <person name="Lander E."/>
            <person name="Nusbaum C."/>
        </authorList>
    </citation>
    <scope>NUCLEOTIDE SEQUENCE [LARGE SCALE GENOMIC DNA]</scope>
    <source>
        <strain evidence="2 3">ATCC 50062</strain>
    </source>
</reference>
<evidence type="ECO:0000256" key="1">
    <source>
        <dbReference type="SAM" id="Phobius"/>
    </source>
</evidence>
<protein>
    <submittedName>
        <fullName evidence="2">Uncharacterized protein</fullName>
    </submittedName>
</protein>
<keyword evidence="3" id="KW-1185">Reference proteome</keyword>
<organism evidence="2 3">
    <name type="scientific">Thecamonas trahens ATCC 50062</name>
    <dbReference type="NCBI Taxonomy" id="461836"/>
    <lineage>
        <taxon>Eukaryota</taxon>
        <taxon>Apusozoa</taxon>
        <taxon>Apusomonadida</taxon>
        <taxon>Apusomonadidae</taxon>
        <taxon>Thecamonas</taxon>
    </lineage>
</organism>
<evidence type="ECO:0000313" key="2">
    <source>
        <dbReference type="EMBL" id="KNC55762.1"/>
    </source>
</evidence>
<dbReference type="EMBL" id="GL349503">
    <property type="protein sequence ID" value="KNC55762.1"/>
    <property type="molecule type" value="Genomic_DNA"/>
</dbReference>
<name>A0A0L0DU90_THETB</name>
<dbReference type="AlphaFoldDB" id="A0A0L0DU90"/>